<evidence type="ECO:0000256" key="1">
    <source>
        <dbReference type="ARBA" id="ARBA00023015"/>
    </source>
</evidence>
<organism evidence="5 6">
    <name type="scientific">Achromobacter xylosoxidans (strain A8)</name>
    <dbReference type="NCBI Taxonomy" id="762376"/>
    <lineage>
        <taxon>Bacteria</taxon>
        <taxon>Pseudomonadati</taxon>
        <taxon>Pseudomonadota</taxon>
        <taxon>Betaproteobacteria</taxon>
        <taxon>Burkholderiales</taxon>
        <taxon>Alcaligenaceae</taxon>
        <taxon>Achromobacter</taxon>
    </lineage>
</organism>
<gene>
    <name evidence="5" type="ordered locus">AXYL_04644</name>
</gene>
<dbReference type="InterPro" id="IPR039418">
    <property type="entry name" value="LexA-like"/>
</dbReference>
<dbReference type="PANTHER" id="PTHR40661">
    <property type="match status" value="1"/>
</dbReference>
<proteinExistence type="predicted"/>
<evidence type="ECO:0000256" key="2">
    <source>
        <dbReference type="ARBA" id="ARBA00023125"/>
    </source>
</evidence>
<sequence length="367" mass="39560">MTFQKRITQAFNEEATRRADAAEPRLTKTDLWKAAGASSGAATHWFNGSNGMDMATCIKVAPLLRVNAQWLYDGSPPKLPARDGSLAAAALAIPPAPWPFPGIPEEQVRALPPDQLNKLQGALALAIAQLKLGIDVSPTPAAPPMPMPTVLRSDSLIDSYLSRDEFPLRIDGLPAAPWEGGKTTHQTEREGRVRISTQTGVVANVGVGEPPAANDRFEKVPELADVRLAAGDPIENHAEEQTGMIQFRKSFLRSVGADNGKGRVVYAKGDSMEPVIRDGAALLVVPNESLTLQDIAAGGVYAINYDGKMIVKTVARERLTGQWVARSFNSLHDDIPLENGASVRVLGRVVWAGARLRDDEAGRWRAE</sequence>
<dbReference type="GO" id="GO:0003677">
    <property type="term" value="F:DNA binding"/>
    <property type="evidence" value="ECO:0007669"/>
    <property type="project" value="UniProtKB-KW"/>
</dbReference>
<dbReference type="EMBL" id="CP002287">
    <property type="protein sequence ID" value="ADP17959.1"/>
    <property type="molecule type" value="Genomic_DNA"/>
</dbReference>
<dbReference type="STRING" id="762376.AXYL_04644"/>
<keyword evidence="1" id="KW-0805">Transcription regulation</keyword>
<protein>
    <submittedName>
        <fullName evidence="5">Peptidase S24-like family protein</fullName>
    </submittedName>
</protein>
<keyword evidence="2" id="KW-0238">DNA-binding</keyword>
<dbReference type="InterPro" id="IPR015927">
    <property type="entry name" value="Peptidase_S24_S26A/B/C"/>
</dbReference>
<evidence type="ECO:0000259" key="4">
    <source>
        <dbReference type="Pfam" id="PF00717"/>
    </source>
</evidence>
<dbReference type="SUPFAM" id="SSF51306">
    <property type="entry name" value="LexA/Signal peptidase"/>
    <property type="match status" value="1"/>
</dbReference>
<dbReference type="PATRIC" id="fig|762376.5.peg.4654"/>
<dbReference type="Proteomes" id="UP000006876">
    <property type="component" value="Chromosome"/>
</dbReference>
<dbReference type="PANTHER" id="PTHR40661:SF3">
    <property type="entry name" value="FELS-1 PROPHAGE TRANSCRIPTIONAL REGULATOR"/>
    <property type="match status" value="1"/>
</dbReference>
<evidence type="ECO:0000313" key="6">
    <source>
        <dbReference type="Proteomes" id="UP000006876"/>
    </source>
</evidence>
<dbReference type="RefSeq" id="WP_013395265.1">
    <property type="nucleotide sequence ID" value="NC_014640.1"/>
</dbReference>
<dbReference type="InterPro" id="IPR036286">
    <property type="entry name" value="LexA/Signal_pep-like_sf"/>
</dbReference>
<dbReference type="KEGG" id="axy:AXYL_04644"/>
<dbReference type="Gene3D" id="2.10.109.10">
    <property type="entry name" value="Umud Fragment, subunit A"/>
    <property type="match status" value="1"/>
</dbReference>
<dbReference type="HOGENOM" id="CLU_755717_0_0_4"/>
<evidence type="ECO:0000256" key="3">
    <source>
        <dbReference type="ARBA" id="ARBA00023163"/>
    </source>
</evidence>
<reference evidence="5 6" key="1">
    <citation type="journal article" date="2011" name="J. Bacteriol.">
        <title>Complete genome sequence of the haloaromatic acid-degrading bacterium Achromobacter xylosoxidans A8.</title>
        <authorList>
            <person name="Strnad H."/>
            <person name="Ridl J."/>
            <person name="Paces J."/>
            <person name="Kolar M."/>
            <person name="Vlcek C."/>
            <person name="Paces V."/>
        </authorList>
    </citation>
    <scope>NUCLEOTIDE SEQUENCE [LARGE SCALE GENOMIC DNA]</scope>
    <source>
        <strain evidence="5 6">A8</strain>
    </source>
</reference>
<evidence type="ECO:0000313" key="5">
    <source>
        <dbReference type="EMBL" id="ADP17959.1"/>
    </source>
</evidence>
<dbReference type="CDD" id="cd06529">
    <property type="entry name" value="S24_LexA-like"/>
    <property type="match status" value="1"/>
</dbReference>
<dbReference type="AlphaFoldDB" id="E3HIA0"/>
<accession>E3HIA0</accession>
<dbReference type="OrthoDB" id="5959816at2"/>
<dbReference type="eggNOG" id="COG2932">
    <property type="taxonomic scope" value="Bacteria"/>
</dbReference>
<feature type="domain" description="Peptidase S24/S26A/S26B/S26C" evidence="4">
    <location>
        <begin position="227"/>
        <end position="350"/>
    </location>
</feature>
<name>E3HIA0_ACHXA</name>
<dbReference type="Pfam" id="PF00717">
    <property type="entry name" value="Peptidase_S24"/>
    <property type="match status" value="1"/>
</dbReference>
<keyword evidence="3" id="KW-0804">Transcription</keyword>